<keyword evidence="1" id="KW-1133">Transmembrane helix</keyword>
<dbReference type="GO" id="GO:0016787">
    <property type="term" value="F:hydrolase activity"/>
    <property type="evidence" value="ECO:0007669"/>
    <property type="project" value="UniProtKB-KW"/>
</dbReference>
<dbReference type="PROSITE" id="PS51257">
    <property type="entry name" value="PROKAR_LIPOPROTEIN"/>
    <property type="match status" value="1"/>
</dbReference>
<organism evidence="4 5">
    <name type="scientific">Halioglobus maricola</name>
    <dbReference type="NCBI Taxonomy" id="2601894"/>
    <lineage>
        <taxon>Bacteria</taxon>
        <taxon>Pseudomonadati</taxon>
        <taxon>Pseudomonadota</taxon>
        <taxon>Gammaproteobacteria</taxon>
        <taxon>Cellvibrionales</taxon>
        <taxon>Halieaceae</taxon>
        <taxon>Halioglobus</taxon>
    </lineage>
</organism>
<gene>
    <name evidence="4" type="ORF">EY643_01340</name>
</gene>
<dbReference type="KEGG" id="halc:EY643_01340"/>
<evidence type="ECO:0000313" key="4">
    <source>
        <dbReference type="EMBL" id="QFU74402.1"/>
    </source>
</evidence>
<dbReference type="RefSeq" id="WP_152660514.1">
    <property type="nucleotide sequence ID" value="NZ_CP036422.1"/>
</dbReference>
<evidence type="ECO:0000313" key="5">
    <source>
        <dbReference type="Proteomes" id="UP000326287"/>
    </source>
</evidence>
<feature type="signal peptide" evidence="2">
    <location>
        <begin position="1"/>
        <end position="16"/>
    </location>
</feature>
<feature type="transmembrane region" description="Helical" evidence="1">
    <location>
        <begin position="375"/>
        <end position="398"/>
    </location>
</feature>
<keyword evidence="2" id="KW-0732">Signal</keyword>
<evidence type="ECO:0000256" key="1">
    <source>
        <dbReference type="SAM" id="Phobius"/>
    </source>
</evidence>
<dbReference type="Proteomes" id="UP000326287">
    <property type="component" value="Chromosome"/>
</dbReference>
<dbReference type="InterPro" id="IPR012338">
    <property type="entry name" value="Beta-lactam/transpept-like"/>
</dbReference>
<feature type="domain" description="Beta-lactamase-related" evidence="3">
    <location>
        <begin position="48"/>
        <end position="409"/>
    </location>
</feature>
<dbReference type="SUPFAM" id="SSF56601">
    <property type="entry name" value="beta-lactamase/transpeptidase-like"/>
    <property type="match status" value="1"/>
</dbReference>
<proteinExistence type="predicted"/>
<evidence type="ECO:0000259" key="3">
    <source>
        <dbReference type="Pfam" id="PF00144"/>
    </source>
</evidence>
<dbReference type="InterPro" id="IPR050789">
    <property type="entry name" value="Diverse_Enzym_Activities"/>
</dbReference>
<dbReference type="OrthoDB" id="119951at2"/>
<keyword evidence="4" id="KW-0378">Hydrolase</keyword>
<dbReference type="PANTHER" id="PTHR43283:SF3">
    <property type="entry name" value="BETA-LACTAMASE FAMILY PROTEIN (AFU_ORTHOLOGUE AFUA_5G07500)"/>
    <property type="match status" value="1"/>
</dbReference>
<dbReference type="Gene3D" id="3.40.710.10">
    <property type="entry name" value="DD-peptidase/beta-lactamase superfamily"/>
    <property type="match status" value="1"/>
</dbReference>
<dbReference type="AlphaFoldDB" id="A0A5P9NF64"/>
<evidence type="ECO:0000256" key="2">
    <source>
        <dbReference type="SAM" id="SignalP"/>
    </source>
</evidence>
<name>A0A5P9NF64_9GAMM</name>
<keyword evidence="5" id="KW-1185">Reference proteome</keyword>
<dbReference type="InterPro" id="IPR001466">
    <property type="entry name" value="Beta-lactam-related"/>
</dbReference>
<dbReference type="EMBL" id="CP036422">
    <property type="protein sequence ID" value="QFU74402.1"/>
    <property type="molecule type" value="Genomic_DNA"/>
</dbReference>
<sequence length="435" mass="47340">MPNMRWLFLFVLFSLAACSGKSLELKVPPANNDAPPEEGLSWASRAAIDAFFRGVVWKGDRSGFVAMFAQDGHLVYGTAAGWANIEARIPMQLDTRMRFASMTKPVTAVSAMILVEEGKLGLDDPVAQYVPAFSGLKLATSHSRNAEGSFDTKKPNNELLVRHLLMFSSGIGPGIESEPTELHEYWEANTIYTEDTRSLAERIDRMASLPLFEEPGTAWRYGWSADVLARVVEVAADQPYGDFVEERILQPLGMEATAYMQAGDSFEDVATVYTQDENGDLVMAKPRFDAYWTPGGSGLVSNAEDYMRFALMLWNGGEYQGVRILEPATIAEMRSLHMPEGVLSSIGMEGLGWGLGVAVAADSEASMVPDNNGDFWWSGFFGTTFFVSPATGLVGVLLSQNDPKTFDDDGEGGPIHLFIAQAIALAGAPERAEGD</sequence>
<keyword evidence="1" id="KW-0472">Membrane</keyword>
<accession>A0A5P9NF64</accession>
<feature type="chain" id="PRO_5024826842" evidence="2">
    <location>
        <begin position="17"/>
        <end position="435"/>
    </location>
</feature>
<reference evidence="4 5" key="1">
    <citation type="submission" date="2019-02" db="EMBL/GenBank/DDBJ databases">
        <authorList>
            <person name="Li S.-H."/>
        </authorList>
    </citation>
    <scope>NUCLEOTIDE SEQUENCE [LARGE SCALE GENOMIC DNA]</scope>
    <source>
        <strain evidence="4 5">IMCC14385</strain>
    </source>
</reference>
<dbReference type="PANTHER" id="PTHR43283">
    <property type="entry name" value="BETA-LACTAMASE-RELATED"/>
    <property type="match status" value="1"/>
</dbReference>
<dbReference type="Pfam" id="PF00144">
    <property type="entry name" value="Beta-lactamase"/>
    <property type="match status" value="1"/>
</dbReference>
<keyword evidence="1" id="KW-0812">Transmembrane</keyword>
<protein>
    <submittedName>
        <fullName evidence="4">Class A beta-lactamase-related serine hydrolase</fullName>
    </submittedName>
</protein>